<dbReference type="AlphaFoldDB" id="A0A1E1WWR3"/>
<keyword evidence="2" id="KW-0812">Transmembrane</keyword>
<dbReference type="EMBL" id="GFAC01007774">
    <property type="protein sequence ID" value="JAT91414.1"/>
    <property type="molecule type" value="mRNA"/>
</dbReference>
<feature type="transmembrane region" description="Helical" evidence="2">
    <location>
        <begin position="21"/>
        <end position="52"/>
    </location>
</feature>
<proteinExistence type="evidence at transcript level"/>
<feature type="compositionally biased region" description="Basic and acidic residues" evidence="1">
    <location>
        <begin position="134"/>
        <end position="147"/>
    </location>
</feature>
<accession>A0A1E1WWR3</accession>
<keyword evidence="2" id="KW-0472">Membrane</keyword>
<feature type="non-terminal residue" evidence="3">
    <location>
        <position position="1"/>
    </location>
</feature>
<evidence type="ECO:0000256" key="2">
    <source>
        <dbReference type="SAM" id="Phobius"/>
    </source>
</evidence>
<protein>
    <submittedName>
        <fullName evidence="3">Putative conserved plasma membrane protein</fullName>
    </submittedName>
</protein>
<name>A0A1E1WWR3_9ACAR</name>
<evidence type="ECO:0000313" key="3">
    <source>
        <dbReference type="EMBL" id="JAT91414.1"/>
    </source>
</evidence>
<sequence>ADSFLKMTQAEFRAFRVGNMTAVTLCTMCLVGVGLLLLISGAVVTGIVYTEVRPPTADENYDRYRGADLRRVLGPLMLCLGGFLLIGGCVFMAFGYYSNYRDEERGYSQAHPRDYDGGQQPKDVKMRYLGSSSSKEDLEAGTRMMER</sequence>
<keyword evidence="2" id="KW-1133">Transmembrane helix</keyword>
<organism evidence="3">
    <name type="scientific">Amblyomma aureolatum</name>
    <dbReference type="NCBI Taxonomy" id="187763"/>
    <lineage>
        <taxon>Eukaryota</taxon>
        <taxon>Metazoa</taxon>
        <taxon>Ecdysozoa</taxon>
        <taxon>Arthropoda</taxon>
        <taxon>Chelicerata</taxon>
        <taxon>Arachnida</taxon>
        <taxon>Acari</taxon>
        <taxon>Parasitiformes</taxon>
        <taxon>Ixodida</taxon>
        <taxon>Ixodoidea</taxon>
        <taxon>Ixodidae</taxon>
        <taxon>Amblyomminae</taxon>
        <taxon>Amblyomma</taxon>
    </lineage>
</organism>
<reference evidence="3" key="1">
    <citation type="journal article" date="2017" name="Front. Cell. Infect. Microbiol.">
        <title>The Distinct Transcriptional Response of the Midgut of Amblyomma sculptum and Amblyomma aureolatum Ticks to Rickettsia rickettsii Correlates to Their Differences in Susceptibility to Infection.</title>
        <authorList>
            <person name="Martins L.A."/>
            <person name="Galletti M.F.B.M."/>
            <person name="Ribeiro J.M."/>
            <person name="Fujita A."/>
            <person name="Costa F.B."/>
            <person name="Labruna M.B."/>
            <person name="Daffre S."/>
            <person name="Fogaca A.C."/>
        </authorList>
    </citation>
    <scope>NUCLEOTIDE SEQUENCE</scope>
</reference>
<feature type="region of interest" description="Disordered" evidence="1">
    <location>
        <begin position="108"/>
        <end position="147"/>
    </location>
</feature>
<feature type="compositionally biased region" description="Basic and acidic residues" evidence="1">
    <location>
        <begin position="108"/>
        <end position="126"/>
    </location>
</feature>
<evidence type="ECO:0000256" key="1">
    <source>
        <dbReference type="SAM" id="MobiDB-lite"/>
    </source>
</evidence>
<feature type="transmembrane region" description="Helical" evidence="2">
    <location>
        <begin position="72"/>
        <end position="97"/>
    </location>
</feature>